<feature type="chain" id="PRO_5046178767" description="CBM6 domain-containing protein" evidence="1">
    <location>
        <begin position="30"/>
        <end position="572"/>
    </location>
</feature>
<protein>
    <recommendedName>
        <fullName evidence="2">CBM6 domain-containing protein</fullName>
    </recommendedName>
</protein>
<dbReference type="InterPro" id="IPR017853">
    <property type="entry name" value="GH"/>
</dbReference>
<organism evidence="3 4">
    <name type="scientific">Frondihabitans peucedani</name>
    <dbReference type="NCBI Taxonomy" id="598626"/>
    <lineage>
        <taxon>Bacteria</taxon>
        <taxon>Bacillati</taxon>
        <taxon>Actinomycetota</taxon>
        <taxon>Actinomycetes</taxon>
        <taxon>Micrococcales</taxon>
        <taxon>Microbacteriaceae</taxon>
        <taxon>Frondihabitans</taxon>
    </lineage>
</organism>
<dbReference type="Proteomes" id="UP001501594">
    <property type="component" value="Unassembled WGS sequence"/>
</dbReference>
<name>A0ABP8E4B2_9MICO</name>
<dbReference type="Gene3D" id="2.60.120.260">
    <property type="entry name" value="Galactose-binding domain-like"/>
    <property type="match status" value="1"/>
</dbReference>
<accession>A0ABP8E4B2</accession>
<dbReference type="PROSITE" id="PS51175">
    <property type="entry name" value="CBM6"/>
    <property type="match status" value="1"/>
</dbReference>
<dbReference type="Gene3D" id="3.20.20.80">
    <property type="entry name" value="Glycosidases"/>
    <property type="match status" value="1"/>
</dbReference>
<evidence type="ECO:0000259" key="2">
    <source>
        <dbReference type="PROSITE" id="PS51175"/>
    </source>
</evidence>
<dbReference type="SUPFAM" id="SSF49785">
    <property type="entry name" value="Galactose-binding domain-like"/>
    <property type="match status" value="1"/>
</dbReference>
<dbReference type="SUPFAM" id="SSF51445">
    <property type="entry name" value="(Trans)glycosidases"/>
    <property type="match status" value="1"/>
</dbReference>
<dbReference type="EMBL" id="BAABAU010000004">
    <property type="protein sequence ID" value="GAA4267081.1"/>
    <property type="molecule type" value="Genomic_DNA"/>
</dbReference>
<feature type="domain" description="CBM6" evidence="2">
    <location>
        <begin position="438"/>
        <end position="571"/>
    </location>
</feature>
<reference evidence="4" key="1">
    <citation type="journal article" date="2019" name="Int. J. Syst. Evol. Microbiol.">
        <title>The Global Catalogue of Microorganisms (GCM) 10K type strain sequencing project: providing services to taxonomists for standard genome sequencing and annotation.</title>
        <authorList>
            <consortium name="The Broad Institute Genomics Platform"/>
            <consortium name="The Broad Institute Genome Sequencing Center for Infectious Disease"/>
            <person name="Wu L."/>
            <person name="Ma J."/>
        </authorList>
    </citation>
    <scope>NUCLEOTIDE SEQUENCE [LARGE SCALE GENOMIC DNA]</scope>
    <source>
        <strain evidence="4">JCM 17442</strain>
    </source>
</reference>
<evidence type="ECO:0000313" key="4">
    <source>
        <dbReference type="Proteomes" id="UP001501594"/>
    </source>
</evidence>
<evidence type="ECO:0000313" key="3">
    <source>
        <dbReference type="EMBL" id="GAA4267081.1"/>
    </source>
</evidence>
<dbReference type="RefSeq" id="WP_344797065.1">
    <property type="nucleotide sequence ID" value="NZ_BAABAU010000004.1"/>
</dbReference>
<proteinExistence type="predicted"/>
<sequence>MRKRILTASLATTALIASSVLVGAGAAQADTNTLVVNAGAVLRPVTHVADGGLYSLATTTTPDPTLLPPLRLNQLTQPAPGVQQIGNGATVATGDALKVAPVATSVGAQTTIRMADIYPGFPYQGVTVPGYLQKVDTMVRARLAAASTTNLNGWELWNEPDGTWDTANNGPFNDAWVKIYNEVKKYDTVTPIVGPSISTYNHDTMLAFLKNDVANNTVPDVISWHELNSGADGWNLITSHVADLKAIEAQLGITPRPISINEYAAPDQVDVPSAALHYVAQFERAGVRDAERAYWFESGTVNGLLYNDKPTASYWMYKWYGDMAGTMLPVTASNFLDGIAAQDSTRKIVNVVFGGQAGTTTVRVDGLSGYGTQVKATLKFTPGSGRQTNVAAPTALGSQTLDVVNGSVTVPVSAAADYQGAYQLVVTPLNGPTTATQQTYEAENATVVNAQRLSSPTASNGGYVGRIDGTGDARTDSFVDFLVDVPTAGTYSMAVRYANGGTTTSTQGLAYNGGAFSTVSYPSTGTWGTFSNSVSTNVTLKAGSNVIRLAKGSPNFAGGTGYAEIDSITLTR</sequence>
<comment type="caution">
    <text evidence="3">The sequence shown here is derived from an EMBL/GenBank/DDBJ whole genome shotgun (WGS) entry which is preliminary data.</text>
</comment>
<keyword evidence="1" id="KW-0732">Signal</keyword>
<feature type="signal peptide" evidence="1">
    <location>
        <begin position="1"/>
        <end position="29"/>
    </location>
</feature>
<keyword evidence="4" id="KW-1185">Reference proteome</keyword>
<gene>
    <name evidence="3" type="ORF">GCM10022256_26930</name>
</gene>
<dbReference type="InterPro" id="IPR008979">
    <property type="entry name" value="Galactose-bd-like_sf"/>
</dbReference>
<dbReference type="InterPro" id="IPR005084">
    <property type="entry name" value="CBM6"/>
</dbReference>
<dbReference type="Pfam" id="PF16990">
    <property type="entry name" value="CBM_35"/>
    <property type="match status" value="1"/>
</dbReference>
<evidence type="ECO:0000256" key="1">
    <source>
        <dbReference type="SAM" id="SignalP"/>
    </source>
</evidence>